<sequence>MWLACESGYAQKQRSQWWEGKRGSKRPTAALVRLHLVGFAILVLGNAAICSPSHTTRPGRSLERSTPSLRHRSARAPTPINQHMSQRWHTRTSSSLQGRPRQQTYLASTDELIVRMWNDRFAKRASRFCGFMRTSSSPTTMTHTTQGGRG</sequence>
<evidence type="ECO:0000313" key="2">
    <source>
        <dbReference type="EMBL" id="CAJ22074.1"/>
    </source>
</evidence>
<organism evidence="3">
    <name type="scientific">Xanthomonas euvesicatoria pv. vesicatoria (strain 85-10)</name>
    <name type="common">Xanthomonas campestris pv. vesicatoria</name>
    <dbReference type="NCBI Taxonomy" id="316273"/>
    <lineage>
        <taxon>Bacteria</taxon>
        <taxon>Pseudomonadati</taxon>
        <taxon>Pseudomonadota</taxon>
        <taxon>Gammaproteobacteria</taxon>
        <taxon>Lysobacterales</taxon>
        <taxon>Lysobacteraceae</taxon>
        <taxon>Xanthomonas</taxon>
    </lineage>
</organism>
<accession>Q3BYI9</accession>
<dbReference type="AlphaFoldDB" id="Q3BYI9"/>
<proteinExistence type="predicted"/>
<feature type="compositionally biased region" description="Polar residues" evidence="1">
    <location>
        <begin position="53"/>
        <end position="68"/>
    </location>
</feature>
<evidence type="ECO:0000313" key="3">
    <source>
        <dbReference type="Proteomes" id="UP000007069"/>
    </source>
</evidence>
<reference evidence="2 3" key="1">
    <citation type="journal article" date="2005" name="J. Bacteriol.">
        <title>Insights into genome plasticity and pathogenicity of the plant pathogenic Bacterium Xanthomonas campestris pv. vesicatoria revealed by the complete genome sequence.</title>
        <authorList>
            <person name="Thieme F."/>
            <person name="Koebnik R."/>
            <person name="Bekel T."/>
            <person name="Berger C."/>
            <person name="Boch J."/>
            <person name="Buettner D."/>
            <person name="Caldana C."/>
            <person name="Gaigalat L."/>
            <person name="Goesmann A."/>
            <person name="Kay S."/>
            <person name="Kirchner O."/>
            <person name="Lanz C."/>
            <person name="Linke B."/>
            <person name="McHardy A.C."/>
            <person name="Meyer F."/>
            <person name="Mittenhuber G."/>
            <person name="Nies D.H."/>
            <person name="Niesbach-Kloesgen U."/>
            <person name="Patschkowski T."/>
            <person name="Rueckert C."/>
            <person name="Rupp O."/>
            <person name="Schneicker S."/>
            <person name="Schuster S.C."/>
            <person name="Vorhoelter F.J."/>
            <person name="Weber E."/>
            <person name="Puehler A."/>
            <person name="Bonas U."/>
            <person name="Bartels D."/>
            <person name="Kaiser O."/>
        </authorList>
    </citation>
    <scope>NUCLEOTIDE SEQUENCE [LARGE SCALE GENOMIC DNA]</scope>
    <source>
        <strain evidence="2 3">85-10</strain>
    </source>
</reference>
<dbReference type="HOGENOM" id="CLU_1739793_0_0_6"/>
<feature type="compositionally biased region" description="Polar residues" evidence="1">
    <location>
        <begin position="79"/>
        <end position="102"/>
    </location>
</feature>
<feature type="region of interest" description="Disordered" evidence="1">
    <location>
        <begin position="53"/>
        <end position="102"/>
    </location>
</feature>
<gene>
    <name evidence="2" type="ordered locus">XCV0443</name>
</gene>
<dbReference type="Proteomes" id="UP000007069">
    <property type="component" value="Chromosome"/>
</dbReference>
<dbReference type="EMBL" id="AM039952">
    <property type="protein sequence ID" value="CAJ22074.1"/>
    <property type="molecule type" value="Genomic_DNA"/>
</dbReference>
<name>Q3BYI9_XANE5</name>
<dbReference type="KEGG" id="xcv:XCV0443"/>
<evidence type="ECO:0000256" key="1">
    <source>
        <dbReference type="SAM" id="MobiDB-lite"/>
    </source>
</evidence>
<protein>
    <submittedName>
        <fullName evidence="2">Uncharacterized protein</fullName>
    </submittedName>
</protein>